<evidence type="ECO:0000313" key="2">
    <source>
        <dbReference type="Proteomes" id="UP000192042"/>
    </source>
</evidence>
<keyword evidence="2" id="KW-1185">Reference proteome</keyword>
<gene>
    <name evidence="1" type="ORF">NSJP_0117</name>
</gene>
<dbReference type="KEGG" id="nja:NSJP_0117"/>
<evidence type="ECO:0000313" key="1">
    <source>
        <dbReference type="EMBL" id="SLM46289.1"/>
    </source>
</evidence>
<organism evidence="1 2">
    <name type="scientific">Nitrospira japonica</name>
    <dbReference type="NCBI Taxonomy" id="1325564"/>
    <lineage>
        <taxon>Bacteria</taxon>
        <taxon>Pseudomonadati</taxon>
        <taxon>Nitrospirota</taxon>
        <taxon>Nitrospiria</taxon>
        <taxon>Nitrospirales</taxon>
        <taxon>Nitrospiraceae</taxon>
        <taxon>Nitrospira</taxon>
    </lineage>
</organism>
<name>A0A1W1I076_9BACT</name>
<dbReference type="AlphaFoldDB" id="A0A1W1I076"/>
<accession>A0A1W1I076</accession>
<sequence>MMRWLVNRRQPVRLQMVVLGQYNFSLNGTIVREARSSSQAAVMAHFEIGERYGTSLSARLVAGSYRLLRGKDGTGRRSHLL</sequence>
<dbReference type="EMBL" id="LT828648">
    <property type="protein sequence ID" value="SLM46289.1"/>
    <property type="molecule type" value="Genomic_DNA"/>
</dbReference>
<dbReference type="STRING" id="1325564.NSJP_0117"/>
<reference evidence="1 2" key="1">
    <citation type="submission" date="2017-03" db="EMBL/GenBank/DDBJ databases">
        <authorList>
            <person name="Afonso C.L."/>
            <person name="Miller P.J."/>
            <person name="Scott M.A."/>
            <person name="Spackman E."/>
            <person name="Goraichik I."/>
            <person name="Dimitrov K.M."/>
            <person name="Suarez D.L."/>
            <person name="Swayne D.E."/>
        </authorList>
    </citation>
    <scope>NUCLEOTIDE SEQUENCE [LARGE SCALE GENOMIC DNA]</scope>
    <source>
        <strain evidence="1">Genome sequencing of Nitrospira japonica strain NJ11</strain>
    </source>
</reference>
<dbReference type="Proteomes" id="UP000192042">
    <property type="component" value="Chromosome I"/>
</dbReference>
<proteinExistence type="predicted"/>
<protein>
    <submittedName>
        <fullName evidence="1">Uncharacterized protein</fullName>
    </submittedName>
</protein>